<evidence type="ECO:0000313" key="2">
    <source>
        <dbReference type="EMBL" id="MBI1757297.1"/>
    </source>
</evidence>
<dbReference type="InterPro" id="IPR000944">
    <property type="entry name" value="Tscrpt_reg_Rrf2"/>
</dbReference>
<gene>
    <name evidence="2" type="ORF">HYR64_09355</name>
</gene>
<dbReference type="NCBIfam" id="TIGR00738">
    <property type="entry name" value="rrf2_super"/>
    <property type="match status" value="1"/>
</dbReference>
<dbReference type="GO" id="GO:0005829">
    <property type="term" value="C:cytosol"/>
    <property type="evidence" value="ECO:0007669"/>
    <property type="project" value="TreeGrafter"/>
</dbReference>
<evidence type="ECO:0000256" key="1">
    <source>
        <dbReference type="ARBA" id="ARBA00023125"/>
    </source>
</evidence>
<dbReference type="PROSITE" id="PS51197">
    <property type="entry name" value="HTH_RRF2_2"/>
    <property type="match status" value="1"/>
</dbReference>
<dbReference type="Pfam" id="PF02082">
    <property type="entry name" value="Rrf2"/>
    <property type="match status" value="1"/>
</dbReference>
<dbReference type="Gene3D" id="1.10.10.10">
    <property type="entry name" value="Winged helix-like DNA-binding domain superfamily/Winged helix DNA-binding domain"/>
    <property type="match status" value="1"/>
</dbReference>
<dbReference type="SUPFAM" id="SSF46785">
    <property type="entry name" value="Winged helix' DNA-binding domain"/>
    <property type="match status" value="1"/>
</dbReference>
<dbReference type="InterPro" id="IPR036390">
    <property type="entry name" value="WH_DNA-bd_sf"/>
</dbReference>
<proteinExistence type="predicted"/>
<dbReference type="AlphaFoldDB" id="A0A931LX51"/>
<dbReference type="InterPro" id="IPR030489">
    <property type="entry name" value="TR_Rrf2-type_CS"/>
</dbReference>
<dbReference type="PANTHER" id="PTHR33221:SF5">
    <property type="entry name" value="HTH-TYPE TRANSCRIPTIONAL REGULATOR ISCR"/>
    <property type="match status" value="1"/>
</dbReference>
<dbReference type="GO" id="GO:0003677">
    <property type="term" value="F:DNA binding"/>
    <property type="evidence" value="ECO:0007669"/>
    <property type="project" value="UniProtKB-KW"/>
</dbReference>
<sequence>MLSSRSKYATRALVELSLRFEQGHVSIHEIAERQNIPVKFLEQILLALKMLGLVHSKKGPGGGYELARSPQEITLGQVVRALDGPIAPISCVSVYGYQECGCPDPDTCGLKQVFKQARDALADVLDTTTFADVAGKQFELADIAAHGGP</sequence>
<comment type="caution">
    <text evidence="2">The sequence shown here is derived from an EMBL/GenBank/DDBJ whole genome shotgun (WGS) entry which is preliminary data.</text>
</comment>
<dbReference type="PROSITE" id="PS01332">
    <property type="entry name" value="HTH_RRF2_1"/>
    <property type="match status" value="1"/>
</dbReference>
<reference evidence="2" key="1">
    <citation type="submission" date="2020-07" db="EMBL/GenBank/DDBJ databases">
        <title>Huge and variable diversity of episymbiotic CPR bacteria and DPANN archaea in groundwater ecosystems.</title>
        <authorList>
            <person name="He C.Y."/>
            <person name="Keren R."/>
            <person name="Whittaker M."/>
            <person name="Farag I.F."/>
            <person name="Doudna J."/>
            <person name="Cate J.H.D."/>
            <person name="Banfield J.F."/>
        </authorList>
    </citation>
    <scope>NUCLEOTIDE SEQUENCE</scope>
    <source>
        <strain evidence="2">NC_groundwater_17_Pr7_B-0.1um_64_12</strain>
    </source>
</reference>
<dbReference type="EMBL" id="JACOSL010000058">
    <property type="protein sequence ID" value="MBI1757297.1"/>
    <property type="molecule type" value="Genomic_DNA"/>
</dbReference>
<accession>A0A931LX51</accession>
<organism evidence="2 3">
    <name type="scientific">Fimbriimonas ginsengisoli</name>
    <dbReference type="NCBI Taxonomy" id="1005039"/>
    <lineage>
        <taxon>Bacteria</taxon>
        <taxon>Bacillati</taxon>
        <taxon>Armatimonadota</taxon>
        <taxon>Fimbriimonadia</taxon>
        <taxon>Fimbriimonadales</taxon>
        <taxon>Fimbriimonadaceae</taxon>
        <taxon>Fimbriimonas</taxon>
    </lineage>
</organism>
<keyword evidence="1" id="KW-0238">DNA-binding</keyword>
<name>A0A931LX51_FIMGI</name>
<protein>
    <submittedName>
        <fullName evidence="2">Rrf2 family transcriptional regulator</fullName>
    </submittedName>
</protein>
<dbReference type="PANTHER" id="PTHR33221">
    <property type="entry name" value="WINGED HELIX-TURN-HELIX TRANSCRIPTIONAL REGULATOR, RRF2 FAMILY"/>
    <property type="match status" value="1"/>
</dbReference>
<dbReference type="GO" id="GO:0003700">
    <property type="term" value="F:DNA-binding transcription factor activity"/>
    <property type="evidence" value="ECO:0007669"/>
    <property type="project" value="TreeGrafter"/>
</dbReference>
<dbReference type="InterPro" id="IPR036388">
    <property type="entry name" value="WH-like_DNA-bd_sf"/>
</dbReference>
<dbReference type="Proteomes" id="UP000727962">
    <property type="component" value="Unassembled WGS sequence"/>
</dbReference>
<evidence type="ECO:0000313" key="3">
    <source>
        <dbReference type="Proteomes" id="UP000727962"/>
    </source>
</evidence>